<dbReference type="EMBL" id="BCMS01000001">
    <property type="protein sequence ID" value="GAQ22428.1"/>
    <property type="molecule type" value="Genomic_DNA"/>
</dbReference>
<feature type="binding site" evidence="8">
    <location>
        <position position="31"/>
    </location>
    <ligand>
        <name>[4Fe-4S] cluster</name>
        <dbReference type="ChEBI" id="CHEBI:49883"/>
        <note>4Fe-4S-S-AdoMet</note>
    </ligand>
</feature>
<dbReference type="NCBIfam" id="TIGR02109">
    <property type="entry name" value="PQQ_syn_pqqE"/>
    <property type="match status" value="1"/>
</dbReference>
<evidence type="ECO:0000259" key="9">
    <source>
        <dbReference type="PROSITE" id="PS51918"/>
    </source>
</evidence>
<dbReference type="InterPro" id="IPR006638">
    <property type="entry name" value="Elp3/MiaA/NifB-like_rSAM"/>
</dbReference>
<accession>A0A100HKI5</accession>
<dbReference type="SUPFAM" id="SSF102114">
    <property type="entry name" value="Radical SAM enzymes"/>
    <property type="match status" value="1"/>
</dbReference>
<comment type="catalytic activity">
    <reaction evidence="8">
        <text>[PQQ precursor protein] + S-adenosyl-L-methionine = E-Y cross-linked-[PQQ precursor protein] + 5'-deoxyadenosine + L-methionine + H(+)</text>
        <dbReference type="Rhea" id="RHEA:56836"/>
        <dbReference type="Rhea" id="RHEA-COMP:14800"/>
        <dbReference type="Rhea" id="RHEA-COMP:14801"/>
        <dbReference type="ChEBI" id="CHEBI:15378"/>
        <dbReference type="ChEBI" id="CHEBI:17319"/>
        <dbReference type="ChEBI" id="CHEBI:57844"/>
        <dbReference type="ChEBI" id="CHEBI:59789"/>
        <dbReference type="ChEBI" id="CHEBI:141026"/>
        <dbReference type="ChEBI" id="CHEBI:141027"/>
        <dbReference type="EC" id="1.21.98.4"/>
    </reaction>
</comment>
<dbReference type="SFLD" id="SFLDS00029">
    <property type="entry name" value="Radical_SAM"/>
    <property type="match status" value="1"/>
</dbReference>
<sequence length="373" mass="40639">MTGLLDTPRAASARPRPAPPLALIAELTHRCPLQCVYCSNPVQLLGAARELGTEDWRRVLREAEAMGVLQVLHTGGEPLLRPDLSVLLRAGRALDLYQTLITSGVGLSERRLHDLLGAGLDAVQLSLQSLDDATARRICGGDFLKRKHEAAALIRASGTPLVLNAVLHRLNLGEVGNILQFALDAGAERLELANSQYYGWALENRAHLLPDAAALRDAEAQVTAFRAAHPQLSVQWVVPDYHDTAPKPCMGGWAQTHLIVGPDGRALPCPAAYVLPDHVPPNVSATSLEQVWYDSALFQAYRGTDWMREPCRTCPQREVDHGGCRCQAFLLTGDARNADPVCTLSPHRDVIDAALDDLRRPAPGDLRHRPRTA</sequence>
<evidence type="ECO:0000256" key="4">
    <source>
        <dbReference type="ARBA" id="ARBA00022905"/>
    </source>
</evidence>
<dbReference type="RefSeq" id="WP_058977554.1">
    <property type="nucleotide sequence ID" value="NZ_BCMS01000001.1"/>
</dbReference>
<dbReference type="CDD" id="cd01335">
    <property type="entry name" value="Radical_SAM"/>
    <property type="match status" value="1"/>
</dbReference>
<dbReference type="GO" id="GO:0032324">
    <property type="term" value="P:molybdopterin cofactor biosynthetic process"/>
    <property type="evidence" value="ECO:0007669"/>
    <property type="project" value="UniProtKB-ARBA"/>
</dbReference>
<proteinExistence type="inferred from homology"/>
<dbReference type="InterPro" id="IPR011843">
    <property type="entry name" value="PQQ_synth_PqqE_bac"/>
</dbReference>
<reference evidence="11" key="1">
    <citation type="submission" date="2015-11" db="EMBL/GenBank/DDBJ databases">
        <title>Draft Genome Sequence of the Radioresistant Bacterium Deinococcus grandis, Isolated from Freshwater Fish in Japan.</title>
        <authorList>
            <person name="Satoh K."/>
            <person name="Onodera T."/>
            <person name="Omoso K."/>
            <person name="Takeda-Yano K."/>
            <person name="Katayama T."/>
            <person name="Oono Y."/>
            <person name="Narumi I."/>
        </authorList>
    </citation>
    <scope>NUCLEOTIDE SEQUENCE [LARGE SCALE GENOMIC DNA]</scope>
    <source>
        <strain evidence="11">ATCC 43672</strain>
    </source>
</reference>
<comment type="subunit">
    <text evidence="8">Interacts with PqqD. The interaction is necessary for activity of PqqE.</text>
</comment>
<keyword evidence="7 8" id="KW-0411">Iron-sulfur</keyword>
<dbReference type="GO" id="GO:0018189">
    <property type="term" value="P:pyrroloquinoline quinone biosynthetic process"/>
    <property type="evidence" value="ECO:0007669"/>
    <property type="project" value="UniProtKB-UniRule"/>
</dbReference>
<comment type="function">
    <text evidence="8">Catalyzes the cross-linking of a glutamate residue and a tyrosine residue in the PqqA protein as part of the biosynthesis of pyrroloquinoline quinone (PQQ).</text>
</comment>
<comment type="caution">
    <text evidence="10">The sequence shown here is derived from an EMBL/GenBank/DDBJ whole genome shotgun (WGS) entry which is preliminary data.</text>
</comment>
<dbReference type="HAMAP" id="MF_00660">
    <property type="entry name" value="PqqE"/>
    <property type="match status" value="1"/>
</dbReference>
<dbReference type="EC" id="1.21.98.4" evidence="8"/>
<dbReference type="GO" id="GO:0016491">
    <property type="term" value="F:oxidoreductase activity"/>
    <property type="evidence" value="ECO:0007669"/>
    <property type="project" value="UniProtKB-KW"/>
</dbReference>
<gene>
    <name evidence="8" type="primary">pqqE</name>
    <name evidence="10" type="ORF">DEIGR_102455</name>
</gene>
<dbReference type="InterPro" id="IPR023885">
    <property type="entry name" value="4Fe4S-binding_SPASM_dom"/>
</dbReference>
<protein>
    <recommendedName>
        <fullName evidence="8">PqqA peptide cyclase</fullName>
        <ecNumber evidence="8">1.21.98.4</ecNumber>
    </recommendedName>
    <alternativeName>
        <fullName evidence="8">Coenzyme PQQ synthesis protein E</fullName>
    </alternativeName>
</protein>
<name>A0A100HKI5_9DEIO</name>
<keyword evidence="5 8" id="KW-0560">Oxidoreductase</keyword>
<evidence type="ECO:0000256" key="6">
    <source>
        <dbReference type="ARBA" id="ARBA00023004"/>
    </source>
</evidence>
<evidence type="ECO:0000256" key="7">
    <source>
        <dbReference type="ARBA" id="ARBA00023014"/>
    </source>
</evidence>
<dbReference type="Proteomes" id="UP000056209">
    <property type="component" value="Unassembled WGS sequence"/>
</dbReference>
<dbReference type="GO" id="GO:0005506">
    <property type="term" value="F:iron ion binding"/>
    <property type="evidence" value="ECO:0007669"/>
    <property type="project" value="UniProtKB-UniRule"/>
</dbReference>
<dbReference type="PIRSF" id="PIRSF037420">
    <property type="entry name" value="PQQ_syn_pqqE"/>
    <property type="match status" value="1"/>
</dbReference>
<evidence type="ECO:0000256" key="8">
    <source>
        <dbReference type="HAMAP-Rule" id="MF_00660"/>
    </source>
</evidence>
<comment type="cofactor">
    <cofactor evidence="8">
        <name>[4Fe-4S] cluster</name>
        <dbReference type="ChEBI" id="CHEBI:49883"/>
    </cofactor>
    <text evidence="8">Binds 1 [4Fe-4S] cluster. The cluster is coordinated with 3 cysteines and an exchangeable S-adenosyl-L-methionine.</text>
</comment>
<dbReference type="AlphaFoldDB" id="A0A100HKI5"/>
<feature type="binding site" evidence="8">
    <location>
        <position position="35"/>
    </location>
    <ligand>
        <name>[4Fe-4S] cluster</name>
        <dbReference type="ChEBI" id="CHEBI:49883"/>
        <note>4Fe-4S-S-AdoMet</note>
    </ligand>
</feature>
<keyword evidence="3 8" id="KW-0479">Metal-binding</keyword>
<dbReference type="GO" id="GO:1904047">
    <property type="term" value="F:S-adenosyl-L-methionine binding"/>
    <property type="evidence" value="ECO:0007669"/>
    <property type="project" value="UniProtKB-UniRule"/>
</dbReference>
<dbReference type="PANTHER" id="PTHR11228">
    <property type="entry name" value="RADICAL SAM DOMAIN PROTEIN"/>
    <property type="match status" value="1"/>
</dbReference>
<dbReference type="Gene3D" id="3.20.20.70">
    <property type="entry name" value="Aldolase class I"/>
    <property type="match status" value="1"/>
</dbReference>
<dbReference type="InterPro" id="IPR050377">
    <property type="entry name" value="Radical_SAM_PqqE_MftC-like"/>
</dbReference>
<dbReference type="SFLD" id="SFLDG01386">
    <property type="entry name" value="main_SPASM_domain-containing"/>
    <property type="match status" value="1"/>
</dbReference>
<evidence type="ECO:0000256" key="5">
    <source>
        <dbReference type="ARBA" id="ARBA00023002"/>
    </source>
</evidence>
<keyword evidence="11" id="KW-1185">Reference proteome</keyword>
<dbReference type="SMART" id="SM00729">
    <property type="entry name" value="Elp3"/>
    <property type="match status" value="1"/>
</dbReference>
<keyword evidence="4 8" id="KW-0884">PQQ biosynthesis</keyword>
<feature type="binding site" evidence="8">
    <location>
        <position position="38"/>
    </location>
    <ligand>
        <name>[4Fe-4S] cluster</name>
        <dbReference type="ChEBI" id="CHEBI:49883"/>
        <note>4Fe-4S-S-AdoMet</note>
    </ligand>
</feature>
<dbReference type="OrthoDB" id="9782387at2"/>
<dbReference type="SFLD" id="SFLDG01067">
    <property type="entry name" value="SPASM/twitch_domain_containing"/>
    <property type="match status" value="1"/>
</dbReference>
<dbReference type="PROSITE" id="PS01305">
    <property type="entry name" value="MOAA_NIFB_PQQE"/>
    <property type="match status" value="1"/>
</dbReference>
<keyword evidence="1 8" id="KW-0004">4Fe-4S</keyword>
<evidence type="ECO:0000313" key="10">
    <source>
        <dbReference type="EMBL" id="GAQ22428.1"/>
    </source>
</evidence>
<dbReference type="InterPro" id="IPR013785">
    <property type="entry name" value="Aldolase_TIM"/>
</dbReference>
<keyword evidence="6 8" id="KW-0408">Iron</keyword>
<dbReference type="InterPro" id="IPR058240">
    <property type="entry name" value="rSAM_sf"/>
</dbReference>
<dbReference type="InterPro" id="IPR017200">
    <property type="entry name" value="PqqE-like"/>
</dbReference>
<dbReference type="GO" id="GO:0051539">
    <property type="term" value="F:4 iron, 4 sulfur cluster binding"/>
    <property type="evidence" value="ECO:0007669"/>
    <property type="project" value="UniProtKB-KW"/>
</dbReference>
<dbReference type="SFLD" id="SFLDF00280">
    <property type="entry name" value="coenzyme_PQQ_synthesis_protein"/>
    <property type="match status" value="1"/>
</dbReference>
<evidence type="ECO:0000313" key="11">
    <source>
        <dbReference type="Proteomes" id="UP000056209"/>
    </source>
</evidence>
<dbReference type="InterPro" id="IPR007197">
    <property type="entry name" value="rSAM"/>
</dbReference>
<comment type="similarity">
    <text evidence="8">Belongs to the radical SAM superfamily. PqqE family.</text>
</comment>
<keyword evidence="2 8" id="KW-0949">S-adenosyl-L-methionine</keyword>
<dbReference type="Pfam" id="PF04055">
    <property type="entry name" value="Radical_SAM"/>
    <property type="match status" value="1"/>
</dbReference>
<dbReference type="PANTHER" id="PTHR11228:SF7">
    <property type="entry name" value="PQQA PEPTIDE CYCLASE"/>
    <property type="match status" value="1"/>
</dbReference>
<comment type="pathway">
    <text evidence="8">Cofactor biosynthesis; pyrroloquinoline quinone biosynthesis.</text>
</comment>
<evidence type="ECO:0000256" key="1">
    <source>
        <dbReference type="ARBA" id="ARBA00022485"/>
    </source>
</evidence>
<dbReference type="PROSITE" id="PS51918">
    <property type="entry name" value="RADICAL_SAM"/>
    <property type="match status" value="1"/>
</dbReference>
<dbReference type="InterPro" id="IPR000385">
    <property type="entry name" value="MoaA_NifB_PqqE_Fe-S-bd_CS"/>
</dbReference>
<feature type="domain" description="Radical SAM core" evidence="9">
    <location>
        <begin position="17"/>
        <end position="235"/>
    </location>
</feature>
<evidence type="ECO:0000256" key="2">
    <source>
        <dbReference type="ARBA" id="ARBA00022691"/>
    </source>
</evidence>
<organism evidence="10 11">
    <name type="scientific">Deinococcus grandis</name>
    <dbReference type="NCBI Taxonomy" id="57498"/>
    <lineage>
        <taxon>Bacteria</taxon>
        <taxon>Thermotogati</taxon>
        <taxon>Deinococcota</taxon>
        <taxon>Deinococci</taxon>
        <taxon>Deinococcales</taxon>
        <taxon>Deinococcaceae</taxon>
        <taxon>Deinococcus</taxon>
    </lineage>
</organism>
<dbReference type="NCBIfam" id="TIGR04085">
    <property type="entry name" value="rSAM_more_4Fe4S"/>
    <property type="match status" value="1"/>
</dbReference>
<dbReference type="UniPathway" id="UPA00539"/>
<dbReference type="GO" id="GO:0009975">
    <property type="term" value="F:cyclase activity"/>
    <property type="evidence" value="ECO:0007669"/>
    <property type="project" value="UniProtKB-UniRule"/>
</dbReference>
<dbReference type="Pfam" id="PF13186">
    <property type="entry name" value="SPASM"/>
    <property type="match status" value="1"/>
</dbReference>
<evidence type="ECO:0000256" key="3">
    <source>
        <dbReference type="ARBA" id="ARBA00022723"/>
    </source>
</evidence>